<reference evidence="3 4" key="1">
    <citation type="submission" date="2017-07" db="EMBL/GenBank/DDBJ databases">
        <title>An improved, manually edited Actinidia chinensis var. chinensis (kiwifruit) genome highlights the challenges associated with draft genomes and gene prediction in plants.</title>
        <authorList>
            <person name="Pilkington S."/>
            <person name="Crowhurst R."/>
            <person name="Hilario E."/>
            <person name="Nardozza S."/>
            <person name="Fraser L."/>
            <person name="Peng Y."/>
            <person name="Gunaseelan K."/>
            <person name="Simpson R."/>
            <person name="Tahir J."/>
            <person name="Deroles S."/>
            <person name="Templeton K."/>
            <person name="Luo Z."/>
            <person name="Davy M."/>
            <person name="Cheng C."/>
            <person name="Mcneilage M."/>
            <person name="Scaglione D."/>
            <person name="Liu Y."/>
            <person name="Zhang Q."/>
            <person name="Datson P."/>
            <person name="De Silva N."/>
            <person name="Gardiner S."/>
            <person name="Bassett H."/>
            <person name="Chagne D."/>
            <person name="Mccallum J."/>
            <person name="Dzierzon H."/>
            <person name="Deng C."/>
            <person name="Wang Y.-Y."/>
            <person name="Barron N."/>
            <person name="Manako K."/>
            <person name="Bowen J."/>
            <person name="Foster T."/>
            <person name="Erridge Z."/>
            <person name="Tiffin H."/>
            <person name="Waite C."/>
            <person name="Davies K."/>
            <person name="Grierson E."/>
            <person name="Laing W."/>
            <person name="Kirk R."/>
            <person name="Chen X."/>
            <person name="Wood M."/>
            <person name="Montefiori M."/>
            <person name="Brummell D."/>
            <person name="Schwinn K."/>
            <person name="Catanach A."/>
            <person name="Fullerton C."/>
            <person name="Li D."/>
            <person name="Meiyalaghan S."/>
            <person name="Nieuwenhuizen N."/>
            <person name="Read N."/>
            <person name="Prakash R."/>
            <person name="Hunter D."/>
            <person name="Zhang H."/>
            <person name="Mckenzie M."/>
            <person name="Knabel M."/>
            <person name="Harris A."/>
            <person name="Allan A."/>
            <person name="Chen A."/>
            <person name="Janssen B."/>
            <person name="Plunkett B."/>
            <person name="Dwamena C."/>
            <person name="Voogd C."/>
            <person name="Leif D."/>
            <person name="Lafferty D."/>
            <person name="Souleyre E."/>
            <person name="Varkonyi-Gasic E."/>
            <person name="Gambi F."/>
            <person name="Hanley J."/>
            <person name="Yao J.-L."/>
            <person name="Cheung J."/>
            <person name="David K."/>
            <person name="Warren B."/>
            <person name="Marsh K."/>
            <person name="Snowden K."/>
            <person name="Lin-Wang K."/>
            <person name="Brian L."/>
            <person name="Martinez-Sanchez M."/>
            <person name="Wang M."/>
            <person name="Ileperuma N."/>
            <person name="Macnee N."/>
            <person name="Campin R."/>
            <person name="Mcatee P."/>
            <person name="Drummond R."/>
            <person name="Espley R."/>
            <person name="Ireland H."/>
            <person name="Wu R."/>
            <person name="Atkinson R."/>
            <person name="Karunairetnam S."/>
            <person name="Bulley S."/>
            <person name="Chunkath S."/>
            <person name="Hanley Z."/>
            <person name="Storey R."/>
            <person name="Thrimawithana A."/>
            <person name="Thomson S."/>
            <person name="David C."/>
            <person name="Testolin R."/>
        </authorList>
    </citation>
    <scope>NUCLEOTIDE SEQUENCE [LARGE SCALE GENOMIC DNA]</scope>
    <source>
        <strain evidence="4">cv. Red5</strain>
        <tissue evidence="3">Young leaf</tissue>
    </source>
</reference>
<accession>A0A2R6RXN0</accession>
<proteinExistence type="predicted"/>
<evidence type="ECO:0000313" key="4">
    <source>
        <dbReference type="Proteomes" id="UP000241394"/>
    </source>
</evidence>
<keyword evidence="2" id="KW-0472">Membrane</keyword>
<dbReference type="OrthoDB" id="1523082at2759"/>
<dbReference type="SUPFAM" id="SSF51197">
    <property type="entry name" value="Clavaminate synthase-like"/>
    <property type="match status" value="1"/>
</dbReference>
<keyword evidence="2" id="KW-1133">Transmembrane helix</keyword>
<organism evidence="3 4">
    <name type="scientific">Actinidia chinensis var. chinensis</name>
    <name type="common">Chinese soft-hair kiwi</name>
    <dbReference type="NCBI Taxonomy" id="1590841"/>
    <lineage>
        <taxon>Eukaryota</taxon>
        <taxon>Viridiplantae</taxon>
        <taxon>Streptophyta</taxon>
        <taxon>Embryophyta</taxon>
        <taxon>Tracheophyta</taxon>
        <taxon>Spermatophyta</taxon>
        <taxon>Magnoliopsida</taxon>
        <taxon>eudicotyledons</taxon>
        <taxon>Gunneridae</taxon>
        <taxon>Pentapetalae</taxon>
        <taxon>asterids</taxon>
        <taxon>Ericales</taxon>
        <taxon>Actinidiaceae</taxon>
        <taxon>Actinidia</taxon>
    </lineage>
</organism>
<dbReference type="EMBL" id="NKQK01000002">
    <property type="protein sequence ID" value="PSS34757.1"/>
    <property type="molecule type" value="Genomic_DNA"/>
</dbReference>
<keyword evidence="3" id="KW-0560">Oxidoreductase</keyword>
<evidence type="ECO:0000256" key="2">
    <source>
        <dbReference type="SAM" id="Phobius"/>
    </source>
</evidence>
<dbReference type="AlphaFoldDB" id="A0A2R6RXN0"/>
<reference evidence="4" key="2">
    <citation type="journal article" date="2018" name="BMC Genomics">
        <title>A manually annotated Actinidia chinensis var. chinensis (kiwifruit) genome highlights the challenges associated with draft genomes and gene prediction in plants.</title>
        <authorList>
            <person name="Pilkington S.M."/>
            <person name="Crowhurst R."/>
            <person name="Hilario E."/>
            <person name="Nardozza S."/>
            <person name="Fraser L."/>
            <person name="Peng Y."/>
            <person name="Gunaseelan K."/>
            <person name="Simpson R."/>
            <person name="Tahir J."/>
            <person name="Deroles S.C."/>
            <person name="Templeton K."/>
            <person name="Luo Z."/>
            <person name="Davy M."/>
            <person name="Cheng C."/>
            <person name="McNeilage M."/>
            <person name="Scaglione D."/>
            <person name="Liu Y."/>
            <person name="Zhang Q."/>
            <person name="Datson P."/>
            <person name="De Silva N."/>
            <person name="Gardiner S.E."/>
            <person name="Bassett H."/>
            <person name="Chagne D."/>
            <person name="McCallum J."/>
            <person name="Dzierzon H."/>
            <person name="Deng C."/>
            <person name="Wang Y.Y."/>
            <person name="Barron L."/>
            <person name="Manako K."/>
            <person name="Bowen J."/>
            <person name="Foster T.M."/>
            <person name="Erridge Z.A."/>
            <person name="Tiffin H."/>
            <person name="Waite C.N."/>
            <person name="Davies K.M."/>
            <person name="Grierson E.P."/>
            <person name="Laing W.A."/>
            <person name="Kirk R."/>
            <person name="Chen X."/>
            <person name="Wood M."/>
            <person name="Montefiori M."/>
            <person name="Brummell D.A."/>
            <person name="Schwinn K.E."/>
            <person name="Catanach A."/>
            <person name="Fullerton C."/>
            <person name="Li D."/>
            <person name="Meiyalaghan S."/>
            <person name="Nieuwenhuizen N."/>
            <person name="Read N."/>
            <person name="Prakash R."/>
            <person name="Hunter D."/>
            <person name="Zhang H."/>
            <person name="McKenzie M."/>
            <person name="Knabel M."/>
            <person name="Harris A."/>
            <person name="Allan A.C."/>
            <person name="Gleave A."/>
            <person name="Chen A."/>
            <person name="Janssen B.J."/>
            <person name="Plunkett B."/>
            <person name="Ampomah-Dwamena C."/>
            <person name="Voogd C."/>
            <person name="Leif D."/>
            <person name="Lafferty D."/>
            <person name="Souleyre E.J.F."/>
            <person name="Varkonyi-Gasic E."/>
            <person name="Gambi F."/>
            <person name="Hanley J."/>
            <person name="Yao J.L."/>
            <person name="Cheung J."/>
            <person name="David K.M."/>
            <person name="Warren B."/>
            <person name="Marsh K."/>
            <person name="Snowden K.C."/>
            <person name="Lin-Wang K."/>
            <person name="Brian L."/>
            <person name="Martinez-Sanchez M."/>
            <person name="Wang M."/>
            <person name="Ileperuma N."/>
            <person name="Macnee N."/>
            <person name="Campin R."/>
            <person name="McAtee P."/>
            <person name="Drummond R.S.M."/>
            <person name="Espley R.V."/>
            <person name="Ireland H.S."/>
            <person name="Wu R."/>
            <person name="Atkinson R.G."/>
            <person name="Karunairetnam S."/>
            <person name="Bulley S."/>
            <person name="Chunkath S."/>
            <person name="Hanley Z."/>
            <person name="Storey R."/>
            <person name="Thrimawithana A.H."/>
            <person name="Thomson S."/>
            <person name="David C."/>
            <person name="Testolin R."/>
            <person name="Huang H."/>
            <person name="Hellens R.P."/>
            <person name="Schaffer R.J."/>
        </authorList>
    </citation>
    <scope>NUCLEOTIDE SEQUENCE [LARGE SCALE GENOMIC DNA]</scope>
    <source>
        <strain evidence="4">cv. Red5</strain>
    </source>
</reference>
<dbReference type="STRING" id="1590841.A0A2R6RXN0"/>
<dbReference type="InParanoid" id="A0A2R6RXN0"/>
<dbReference type="PANTHER" id="PTHR34945">
    <property type="entry name" value="2-OXOGLUTARATE (2OG) AND FE(II)-DEPENDENT OXYGENASE SUPERFAMILY PROTEIN"/>
    <property type="match status" value="1"/>
</dbReference>
<gene>
    <name evidence="3" type="ORF">CEY00_Acc01865</name>
</gene>
<dbReference type="GO" id="GO:0051213">
    <property type="term" value="F:dioxygenase activity"/>
    <property type="evidence" value="ECO:0007669"/>
    <property type="project" value="UniProtKB-KW"/>
</dbReference>
<dbReference type="PANTHER" id="PTHR34945:SF4">
    <property type="entry name" value="2-OXOGLUTARATE (2OG) AND FE(II)-DEPENDENT OXYGENASE SUPERFAMILY PROTEIN"/>
    <property type="match status" value="1"/>
</dbReference>
<dbReference type="OMA" id="RIYRYNH"/>
<evidence type="ECO:0000313" key="3">
    <source>
        <dbReference type="EMBL" id="PSS34757.1"/>
    </source>
</evidence>
<feature type="transmembrane region" description="Helical" evidence="2">
    <location>
        <begin position="326"/>
        <end position="343"/>
    </location>
</feature>
<keyword evidence="3" id="KW-0223">Dioxygenase</keyword>
<evidence type="ECO:0000256" key="1">
    <source>
        <dbReference type="SAM" id="MobiDB-lite"/>
    </source>
</evidence>
<protein>
    <submittedName>
        <fullName evidence="3">Gibberellin 2-beta-dioxygenase</fullName>
    </submittedName>
</protein>
<name>A0A2R6RXN0_ACTCC</name>
<dbReference type="InterPro" id="IPR027443">
    <property type="entry name" value="IPNS-like_sf"/>
</dbReference>
<feature type="compositionally biased region" description="Polar residues" evidence="1">
    <location>
        <begin position="1"/>
        <end position="16"/>
    </location>
</feature>
<keyword evidence="4" id="KW-1185">Reference proteome</keyword>
<sequence>MAIVRTTSRLTSSSQAPLPPPIPTGRGSRSAADSIFSDYLNRSLKIPDLSLPESVHRSVPAEIDRRSLSSREGDSVKRLLRSVVEFGAFRISGHGIRVDELRSAYAVSDSDFRISDDRRRKYCLCNGGREEFVWRCFDEAVAEQAREVIGAQKYRTFNQKMENVANELEAIAGELAEVISDTDSANKELIHKEIQPRESILSLYRYDPDAFVGDDPPRLSSDRHRESCCEQALSLHLLLDECEFRVQSERGALSFNASPDTIVVTIGKQFEEWSLGEFKSAYGEATFERKLCNTGASYSIELKYSHSTFNHRPAKTSKTISLADQILFVIVIALLYKFVSFILS</sequence>
<dbReference type="Proteomes" id="UP000241394">
    <property type="component" value="Chromosome LG2"/>
</dbReference>
<keyword evidence="2" id="KW-0812">Transmembrane</keyword>
<feature type="region of interest" description="Disordered" evidence="1">
    <location>
        <begin position="1"/>
        <end position="30"/>
    </location>
</feature>
<dbReference type="FunCoup" id="A0A2R6RXN0">
    <property type="interactions" value="303"/>
</dbReference>
<dbReference type="Gramene" id="PSS34757">
    <property type="protein sequence ID" value="PSS34757"/>
    <property type="gene ID" value="CEY00_Acc01865"/>
</dbReference>
<comment type="caution">
    <text evidence="3">The sequence shown here is derived from an EMBL/GenBank/DDBJ whole genome shotgun (WGS) entry which is preliminary data.</text>
</comment>
<dbReference type="Gene3D" id="2.60.120.330">
    <property type="entry name" value="B-lactam Antibiotic, Isopenicillin N Synthase, Chain"/>
    <property type="match status" value="1"/>
</dbReference>